<dbReference type="Pfam" id="PF05686">
    <property type="entry name" value="Glyco_transf_90"/>
    <property type="match status" value="1"/>
</dbReference>
<keyword evidence="1" id="KW-0808">Transferase</keyword>
<feature type="domain" description="Glycosyl transferase CAP10" evidence="2">
    <location>
        <begin position="86"/>
        <end position="355"/>
    </location>
</feature>
<sequence>MNIDERVQYYMGKWWNTDLVIDRRQVEKFSETLPHWNDLTVLYNDHIFKKYHSIPYIKDFQRILNLLSIPNKNNKFIVQFGDISSHFPDLPVIMKYRTLSSSPDKMKDNSIVFKLNIFRHWLFFDDINQNDVSWDEKSSRIVWRGITTGYGENNPRYRLVRTYMDKYFISDKFRLLKKSFFKLNRIIACISRMIPLKLISYFSSFLKKKCDNYLVFNIGFNEICQEQQHLSKNVKGFMSIKEQLQYKYIISIEGNDVATNLKWGLYSNSLVLMPKPSVESWLMEGKLKPYVHYVPLNDKLDNLEEIYKWCVSNDKKCKKIASNATKYMEKFIDLEQENAILLKILKIYCKNIKIEL</sequence>
<protein>
    <recommendedName>
        <fullName evidence="2">Glycosyl transferase CAP10 domain-containing protein</fullName>
    </recommendedName>
</protein>
<evidence type="ECO:0000313" key="4">
    <source>
        <dbReference type="Proteomes" id="UP001208689"/>
    </source>
</evidence>
<organism evidence="3 4">
    <name type="scientific">Candidatus Lokiarchaeum ossiferum</name>
    <dbReference type="NCBI Taxonomy" id="2951803"/>
    <lineage>
        <taxon>Archaea</taxon>
        <taxon>Promethearchaeati</taxon>
        <taxon>Promethearchaeota</taxon>
        <taxon>Promethearchaeia</taxon>
        <taxon>Promethearchaeales</taxon>
        <taxon>Promethearchaeaceae</taxon>
        <taxon>Candidatus Lokiarchaeum</taxon>
    </lineage>
</organism>
<dbReference type="Proteomes" id="UP001208689">
    <property type="component" value="Chromosome"/>
</dbReference>
<name>A0ABY6HX91_9ARCH</name>
<keyword evidence="4" id="KW-1185">Reference proteome</keyword>
<accession>A0ABY6HX91</accession>
<reference evidence="3" key="1">
    <citation type="submission" date="2022-09" db="EMBL/GenBank/DDBJ databases">
        <title>Actin cytoskeleton and complex cell architecture in an #Asgard archaeon.</title>
        <authorList>
            <person name="Ponce Toledo R.I."/>
            <person name="Schleper C."/>
            <person name="Rodrigues Oliveira T."/>
            <person name="Wollweber F."/>
            <person name="Xu J."/>
            <person name="Rittmann S."/>
            <person name="Klingl A."/>
            <person name="Pilhofer M."/>
        </authorList>
    </citation>
    <scope>NUCLEOTIDE SEQUENCE</scope>
    <source>
        <strain evidence="3">B-35</strain>
    </source>
</reference>
<dbReference type="EMBL" id="CP104013">
    <property type="protein sequence ID" value="UYP47988.1"/>
    <property type="molecule type" value="Genomic_DNA"/>
</dbReference>
<proteinExistence type="predicted"/>
<dbReference type="PANTHER" id="PTHR12203:SF35">
    <property type="entry name" value="PROTEIN O-GLUCOSYLTRANSFERASE 1"/>
    <property type="match status" value="1"/>
</dbReference>
<gene>
    <name evidence="3" type="ORF">NEF87_004273</name>
</gene>
<dbReference type="InterPro" id="IPR006598">
    <property type="entry name" value="CAP10"/>
</dbReference>
<evidence type="ECO:0000256" key="1">
    <source>
        <dbReference type="ARBA" id="ARBA00022679"/>
    </source>
</evidence>
<evidence type="ECO:0000259" key="2">
    <source>
        <dbReference type="SMART" id="SM00672"/>
    </source>
</evidence>
<evidence type="ECO:0000313" key="3">
    <source>
        <dbReference type="EMBL" id="UYP47988.1"/>
    </source>
</evidence>
<dbReference type="PANTHER" id="PTHR12203">
    <property type="entry name" value="KDEL LYS-ASP-GLU-LEU CONTAINING - RELATED"/>
    <property type="match status" value="1"/>
</dbReference>
<dbReference type="SMART" id="SM00672">
    <property type="entry name" value="CAP10"/>
    <property type="match status" value="1"/>
</dbReference>
<dbReference type="InterPro" id="IPR051091">
    <property type="entry name" value="O-Glucosyltr/Glycosyltrsf_90"/>
</dbReference>